<feature type="transmembrane region" description="Helical" evidence="1">
    <location>
        <begin position="162"/>
        <end position="181"/>
    </location>
</feature>
<feature type="domain" description="GGDEF" evidence="2">
    <location>
        <begin position="221"/>
        <end position="355"/>
    </location>
</feature>
<gene>
    <name evidence="3" type="ORF">H0264_12705</name>
</gene>
<dbReference type="CDD" id="cd01949">
    <property type="entry name" value="GGDEF"/>
    <property type="match status" value="1"/>
</dbReference>
<dbReference type="InterPro" id="IPR050469">
    <property type="entry name" value="Diguanylate_Cyclase"/>
</dbReference>
<dbReference type="RefSeq" id="WP_181584140.1">
    <property type="nucleotide sequence ID" value="NZ_CP059399.1"/>
</dbReference>
<dbReference type="PANTHER" id="PTHR45138:SF9">
    <property type="entry name" value="DIGUANYLATE CYCLASE DGCM-RELATED"/>
    <property type="match status" value="1"/>
</dbReference>
<feature type="transmembrane region" description="Helical" evidence="1">
    <location>
        <begin position="36"/>
        <end position="55"/>
    </location>
</feature>
<keyword evidence="1" id="KW-0812">Transmembrane</keyword>
<dbReference type="InterPro" id="IPR043128">
    <property type="entry name" value="Rev_trsase/Diguanyl_cyclase"/>
</dbReference>
<keyword evidence="1" id="KW-0472">Membrane</keyword>
<dbReference type="InterPro" id="IPR000160">
    <property type="entry name" value="GGDEF_dom"/>
</dbReference>
<dbReference type="PANTHER" id="PTHR45138">
    <property type="entry name" value="REGULATORY COMPONENTS OF SENSORY TRANSDUCTION SYSTEM"/>
    <property type="match status" value="1"/>
</dbReference>
<feature type="transmembrane region" description="Helical" evidence="1">
    <location>
        <begin position="115"/>
        <end position="133"/>
    </location>
</feature>
<sequence length="371" mass="40594">MADSRSMFRAWLRDRVDYRWLVRTFESHGALGRFKFMLGAGGIVMLVIALLAMVAQHELAGPAGIAQGLAEAAVAGIWTWRWWFLRWPGERESLAWIALFDLDALGNTLVVHDPVIGVLGLMLLAAMGAYVTVFHSPRVLAVHVLWSLLASVVLSVRMFSAAVGLSVVLVMLVVIGVMLPFMQFSHWLLRRDALSDPLTRLLNRRGLDSYLLSHTDSRKRDAAYVATLDLDRFKAVNDTYGHSLGDKVLTGVARILSCTADSDALVARTGGEEFVIVGYLRDEAVITGERLRRAVETLPGLPVPITTSVGIAVFDATQWDEPCGEAAYHDLFRRSDSAMYQAKRLGGNTVVVDADGRAELSRPVSPGSGSC</sequence>
<dbReference type="SUPFAM" id="SSF55073">
    <property type="entry name" value="Nucleotide cyclase"/>
    <property type="match status" value="1"/>
</dbReference>
<dbReference type="Proteomes" id="UP000515512">
    <property type="component" value="Chromosome"/>
</dbReference>
<evidence type="ECO:0000259" key="2">
    <source>
        <dbReference type="PROSITE" id="PS50887"/>
    </source>
</evidence>
<dbReference type="SMART" id="SM00267">
    <property type="entry name" value="GGDEF"/>
    <property type="match status" value="1"/>
</dbReference>
<name>A0A7D6VMA0_9NOCA</name>
<proteinExistence type="predicted"/>
<evidence type="ECO:0000313" key="4">
    <source>
        <dbReference type="Proteomes" id="UP000515512"/>
    </source>
</evidence>
<dbReference type="PROSITE" id="PS50887">
    <property type="entry name" value="GGDEF"/>
    <property type="match status" value="1"/>
</dbReference>
<evidence type="ECO:0000313" key="3">
    <source>
        <dbReference type="EMBL" id="QLY32976.1"/>
    </source>
</evidence>
<keyword evidence="1" id="KW-1133">Transmembrane helix</keyword>
<reference evidence="3 4" key="1">
    <citation type="submission" date="2020-07" db="EMBL/GenBank/DDBJ databases">
        <authorList>
            <person name="Zhuang K."/>
            <person name="Ran Y."/>
        </authorList>
    </citation>
    <scope>NUCLEOTIDE SEQUENCE [LARGE SCALE GENOMIC DNA]</scope>
    <source>
        <strain evidence="3 4">WCH-YHL-001</strain>
    </source>
</reference>
<evidence type="ECO:0000256" key="1">
    <source>
        <dbReference type="SAM" id="Phobius"/>
    </source>
</evidence>
<accession>A0A7D6VMA0</accession>
<dbReference type="KEGG" id="nhu:H0264_12705"/>
<dbReference type="InterPro" id="IPR029787">
    <property type="entry name" value="Nucleotide_cyclase"/>
</dbReference>
<protein>
    <submittedName>
        <fullName evidence="3">GGDEF domain-containing protein</fullName>
    </submittedName>
</protein>
<keyword evidence="4" id="KW-1185">Reference proteome</keyword>
<dbReference type="Gene3D" id="3.30.70.270">
    <property type="match status" value="1"/>
</dbReference>
<dbReference type="NCBIfam" id="TIGR00254">
    <property type="entry name" value="GGDEF"/>
    <property type="match status" value="1"/>
</dbReference>
<dbReference type="GO" id="GO:0052621">
    <property type="term" value="F:diguanylate cyclase activity"/>
    <property type="evidence" value="ECO:0007669"/>
    <property type="project" value="TreeGrafter"/>
</dbReference>
<dbReference type="AlphaFoldDB" id="A0A7D6VMA0"/>
<dbReference type="Pfam" id="PF00990">
    <property type="entry name" value="GGDEF"/>
    <property type="match status" value="1"/>
</dbReference>
<dbReference type="EMBL" id="CP059399">
    <property type="protein sequence ID" value="QLY32976.1"/>
    <property type="molecule type" value="Genomic_DNA"/>
</dbReference>
<organism evidence="3 4">
    <name type="scientific">Nocardia huaxiensis</name>
    <dbReference type="NCBI Taxonomy" id="2755382"/>
    <lineage>
        <taxon>Bacteria</taxon>
        <taxon>Bacillati</taxon>
        <taxon>Actinomycetota</taxon>
        <taxon>Actinomycetes</taxon>
        <taxon>Mycobacteriales</taxon>
        <taxon>Nocardiaceae</taxon>
        <taxon>Nocardia</taxon>
    </lineage>
</organism>
<feature type="transmembrane region" description="Helical" evidence="1">
    <location>
        <begin position="140"/>
        <end position="156"/>
    </location>
</feature>